<dbReference type="PANTHER" id="PTHR17901:SF14">
    <property type="entry name" value="MAGNESIUM-DEPENDENT PHOSPHATASE 1"/>
    <property type="match status" value="1"/>
</dbReference>
<proteinExistence type="predicted"/>
<evidence type="ECO:0000313" key="1">
    <source>
        <dbReference type="EMBL" id="KAH0853065.1"/>
    </source>
</evidence>
<dbReference type="EMBL" id="JAGKQM010000864">
    <property type="protein sequence ID" value="KAH0853065.1"/>
    <property type="molecule type" value="Genomic_DNA"/>
</dbReference>
<dbReference type="InterPro" id="IPR023214">
    <property type="entry name" value="HAD_sf"/>
</dbReference>
<dbReference type="PANTHER" id="PTHR17901">
    <property type="entry name" value="MAGNESIUM-DEPENDENT PHOSPHATASE 1 MDP1"/>
    <property type="match status" value="1"/>
</dbReference>
<protein>
    <submittedName>
        <fullName evidence="1">Uncharacterized protein</fullName>
    </submittedName>
</protein>
<accession>A0ABQ7XDI9</accession>
<comment type="caution">
    <text evidence="1">The sequence shown here is derived from an EMBL/GenBank/DDBJ whole genome shotgun (WGS) entry which is preliminary data.</text>
</comment>
<dbReference type="Pfam" id="PF12689">
    <property type="entry name" value="Acid_PPase"/>
    <property type="match status" value="1"/>
</dbReference>
<organism evidence="1 2">
    <name type="scientific">Brassica napus</name>
    <name type="common">Rape</name>
    <dbReference type="NCBI Taxonomy" id="3708"/>
    <lineage>
        <taxon>Eukaryota</taxon>
        <taxon>Viridiplantae</taxon>
        <taxon>Streptophyta</taxon>
        <taxon>Embryophyta</taxon>
        <taxon>Tracheophyta</taxon>
        <taxon>Spermatophyta</taxon>
        <taxon>Magnoliopsida</taxon>
        <taxon>eudicotyledons</taxon>
        <taxon>Gunneridae</taxon>
        <taxon>Pentapetalae</taxon>
        <taxon>rosids</taxon>
        <taxon>malvids</taxon>
        <taxon>Brassicales</taxon>
        <taxon>Brassicaceae</taxon>
        <taxon>Brassiceae</taxon>
        <taxon>Brassica</taxon>
    </lineage>
</organism>
<dbReference type="InterPro" id="IPR010036">
    <property type="entry name" value="MDP_1_eu_arc"/>
</dbReference>
<name>A0ABQ7XDI9_BRANA</name>
<dbReference type="Proteomes" id="UP000824890">
    <property type="component" value="Unassembled WGS sequence"/>
</dbReference>
<dbReference type="InterPro" id="IPR036412">
    <property type="entry name" value="HAD-like_sf"/>
</dbReference>
<evidence type="ECO:0000313" key="2">
    <source>
        <dbReference type="Proteomes" id="UP000824890"/>
    </source>
</evidence>
<keyword evidence="2" id="KW-1185">Reference proteome</keyword>
<gene>
    <name evidence="1" type="ORF">HID58_090731</name>
</gene>
<dbReference type="SUPFAM" id="SSF56784">
    <property type="entry name" value="HAD-like"/>
    <property type="match status" value="1"/>
</dbReference>
<sequence>MADDKVRDEAMQIIGMFQILPDLSFSTSIILSGLSTGIMSGLKEKGIQMAIASRSPTSDIANTFIDKLNIKSLFVAKEIFSSWSHKTEHFQKIHTRTGVSKMGVTSILVGDGVTLGALRQGLTEFSQNHNTIEKNKKVWRNKYSGKAASSETEKD</sequence>
<dbReference type="Gene3D" id="3.40.50.1000">
    <property type="entry name" value="HAD superfamily/HAD-like"/>
    <property type="match status" value="1"/>
</dbReference>
<reference evidence="1 2" key="1">
    <citation type="submission" date="2021-05" db="EMBL/GenBank/DDBJ databases">
        <title>Genome Assembly of Synthetic Allotetraploid Brassica napus Reveals Homoeologous Exchanges between Subgenomes.</title>
        <authorList>
            <person name="Davis J.T."/>
        </authorList>
    </citation>
    <scope>NUCLEOTIDE SEQUENCE [LARGE SCALE GENOMIC DNA]</scope>
    <source>
        <strain evidence="2">cv. Da-Ae</strain>
        <tissue evidence="1">Seedling</tissue>
    </source>
</reference>